<dbReference type="NCBIfam" id="TIGR00083">
    <property type="entry name" value="ribF"/>
    <property type="match status" value="1"/>
</dbReference>
<dbReference type="PANTHER" id="PTHR22749">
    <property type="entry name" value="RIBOFLAVIN KINASE/FMN ADENYLYLTRANSFERASE"/>
    <property type="match status" value="1"/>
</dbReference>
<keyword evidence="10 14" id="KW-0067">ATP-binding</keyword>
<keyword evidence="3 14" id="KW-0285">Flavoprotein</keyword>
<dbReference type="InterPro" id="IPR023468">
    <property type="entry name" value="Riboflavin_kinase"/>
</dbReference>
<comment type="pathway">
    <text evidence="1 14">Cofactor biosynthesis; FAD biosynthesis; FAD from FMN: step 1/1.</text>
</comment>
<sequence length="299" mass="34233">MEYLRIEQDFPRISHSAVTLGKFDGIHRGHQKLVEKIIEQKQEGAQAVVLALGTASRTILTKEERCRVLEEMGVDVLLECPLTEKIRHMKAENFIKEILIGDLQASYVAVGEDFRFGYERKGTPAMLKEFGKKYGFHTEVLPKEMDGRRKISSTFVREELNRGNMEKFHYLMGTDFSVEGIVEHGRGMGHKYLLPTTNLIPPVEKLMPPNGVYITVSHFKDKAYQGITNVGHKPTVGGEKFIGVETYLFDCNEDLYGEYCKVDFKKFLRPEQKFSSLEALKAQLERDAGKGKEYFRQIK</sequence>
<evidence type="ECO:0000313" key="16">
    <source>
        <dbReference type="EMBL" id="MTD60285.1"/>
    </source>
</evidence>
<evidence type="ECO:0000256" key="1">
    <source>
        <dbReference type="ARBA" id="ARBA00004726"/>
    </source>
</evidence>
<evidence type="ECO:0000256" key="9">
    <source>
        <dbReference type="ARBA" id="ARBA00022827"/>
    </source>
</evidence>
<evidence type="ECO:0000256" key="12">
    <source>
        <dbReference type="ARBA" id="ARBA00047880"/>
    </source>
</evidence>
<dbReference type="SUPFAM" id="SSF52374">
    <property type="entry name" value="Nucleotidylyl transferase"/>
    <property type="match status" value="1"/>
</dbReference>
<dbReference type="UniPathway" id="UPA00277">
    <property type="reaction ID" value="UER00407"/>
</dbReference>
<keyword evidence="5 14" id="KW-0808">Transferase</keyword>
<gene>
    <name evidence="16" type="ORF">GKZ57_03165</name>
</gene>
<dbReference type="EMBL" id="WMBC01000002">
    <property type="protein sequence ID" value="MTD60285.1"/>
    <property type="molecule type" value="Genomic_DNA"/>
</dbReference>
<dbReference type="GO" id="GO:0008531">
    <property type="term" value="F:riboflavin kinase activity"/>
    <property type="evidence" value="ECO:0007669"/>
    <property type="project" value="UniProtKB-UniRule"/>
</dbReference>
<evidence type="ECO:0000256" key="3">
    <source>
        <dbReference type="ARBA" id="ARBA00022630"/>
    </source>
</evidence>
<comment type="catalytic activity">
    <reaction evidence="12 14">
        <text>riboflavin + ATP = FMN + ADP + H(+)</text>
        <dbReference type="Rhea" id="RHEA:14357"/>
        <dbReference type="ChEBI" id="CHEBI:15378"/>
        <dbReference type="ChEBI" id="CHEBI:30616"/>
        <dbReference type="ChEBI" id="CHEBI:57986"/>
        <dbReference type="ChEBI" id="CHEBI:58210"/>
        <dbReference type="ChEBI" id="CHEBI:456216"/>
        <dbReference type="EC" id="2.7.1.26"/>
    </reaction>
</comment>
<evidence type="ECO:0000256" key="10">
    <source>
        <dbReference type="ARBA" id="ARBA00022840"/>
    </source>
</evidence>
<dbReference type="CDD" id="cd02064">
    <property type="entry name" value="FAD_synthetase_N"/>
    <property type="match status" value="1"/>
</dbReference>
<keyword evidence="9 14" id="KW-0274">FAD</keyword>
<dbReference type="UniPathway" id="UPA00276">
    <property type="reaction ID" value="UER00406"/>
</dbReference>
<dbReference type="Pfam" id="PF01687">
    <property type="entry name" value="Flavokinase"/>
    <property type="match status" value="1"/>
</dbReference>
<comment type="catalytic activity">
    <reaction evidence="13 14">
        <text>FMN + ATP + H(+) = FAD + diphosphate</text>
        <dbReference type="Rhea" id="RHEA:17237"/>
        <dbReference type="ChEBI" id="CHEBI:15378"/>
        <dbReference type="ChEBI" id="CHEBI:30616"/>
        <dbReference type="ChEBI" id="CHEBI:33019"/>
        <dbReference type="ChEBI" id="CHEBI:57692"/>
        <dbReference type="ChEBI" id="CHEBI:58210"/>
        <dbReference type="EC" id="2.7.7.2"/>
    </reaction>
</comment>
<dbReference type="InterPro" id="IPR015865">
    <property type="entry name" value="Riboflavin_kinase_bac/euk"/>
</dbReference>
<dbReference type="GO" id="GO:0009231">
    <property type="term" value="P:riboflavin biosynthetic process"/>
    <property type="evidence" value="ECO:0007669"/>
    <property type="project" value="InterPro"/>
</dbReference>
<comment type="pathway">
    <text evidence="2 14">Cofactor biosynthesis; FMN biosynthesis; FMN from riboflavin (ATP route): step 1/1.</text>
</comment>
<dbReference type="Proteomes" id="UP000437824">
    <property type="component" value="Unassembled WGS sequence"/>
</dbReference>
<keyword evidence="6 14" id="KW-0548">Nucleotidyltransferase</keyword>
<proteinExistence type="inferred from homology"/>
<evidence type="ECO:0000256" key="5">
    <source>
        <dbReference type="ARBA" id="ARBA00022679"/>
    </source>
</evidence>
<keyword evidence="7 14" id="KW-0547">Nucleotide-binding</keyword>
<name>A0A844GK93_9FIRM</name>
<dbReference type="NCBIfam" id="NF004162">
    <property type="entry name" value="PRK05627.1-5"/>
    <property type="match status" value="1"/>
</dbReference>
<evidence type="ECO:0000256" key="4">
    <source>
        <dbReference type="ARBA" id="ARBA00022643"/>
    </source>
</evidence>
<evidence type="ECO:0000256" key="7">
    <source>
        <dbReference type="ARBA" id="ARBA00022741"/>
    </source>
</evidence>
<evidence type="ECO:0000256" key="2">
    <source>
        <dbReference type="ARBA" id="ARBA00005201"/>
    </source>
</evidence>
<evidence type="ECO:0000256" key="6">
    <source>
        <dbReference type="ARBA" id="ARBA00022695"/>
    </source>
</evidence>
<dbReference type="PIRSF" id="PIRSF004491">
    <property type="entry name" value="FAD_Synth"/>
    <property type="match status" value="1"/>
</dbReference>
<organism evidence="16 17">
    <name type="scientific">Blautia luti DSM 14534 = JCM 17040</name>
    <dbReference type="NCBI Taxonomy" id="649762"/>
    <lineage>
        <taxon>Bacteria</taxon>
        <taxon>Bacillati</taxon>
        <taxon>Bacillota</taxon>
        <taxon>Clostridia</taxon>
        <taxon>Lachnospirales</taxon>
        <taxon>Lachnospiraceae</taxon>
        <taxon>Blautia</taxon>
    </lineage>
</organism>
<reference evidence="16 17" key="1">
    <citation type="submission" date="2019-11" db="EMBL/GenBank/DDBJ databases">
        <title>Draft genome sequence of Blautia luti DSM 14534T, isolated from human stool.</title>
        <authorList>
            <person name="Ortiz R."/>
            <person name="Melis-Arcos F."/>
            <person name="Covarrubias P."/>
            <person name="Cardenas J.P."/>
            <person name="Perez-Donoso J."/>
            <person name="Almonacid D."/>
        </authorList>
    </citation>
    <scope>NUCLEOTIDE SEQUENCE [LARGE SCALE GENOMIC DNA]</scope>
    <source>
        <strain evidence="16 17">DSM 14534</strain>
    </source>
</reference>
<comment type="similarity">
    <text evidence="14">Belongs to the ribF family.</text>
</comment>
<dbReference type="GO" id="GO:0009398">
    <property type="term" value="P:FMN biosynthetic process"/>
    <property type="evidence" value="ECO:0007669"/>
    <property type="project" value="UniProtKB-UniRule"/>
</dbReference>
<dbReference type="SMART" id="SM00904">
    <property type="entry name" value="Flavokinase"/>
    <property type="match status" value="1"/>
</dbReference>
<dbReference type="SUPFAM" id="SSF82114">
    <property type="entry name" value="Riboflavin kinase-like"/>
    <property type="match status" value="1"/>
</dbReference>
<dbReference type="EC" id="2.7.7.2" evidence="14"/>
<accession>A0A844GK93</accession>
<evidence type="ECO:0000313" key="17">
    <source>
        <dbReference type="Proteomes" id="UP000437824"/>
    </source>
</evidence>
<evidence type="ECO:0000256" key="14">
    <source>
        <dbReference type="PIRNR" id="PIRNR004491"/>
    </source>
</evidence>
<evidence type="ECO:0000256" key="8">
    <source>
        <dbReference type="ARBA" id="ARBA00022777"/>
    </source>
</evidence>
<dbReference type="InterPro" id="IPR015864">
    <property type="entry name" value="FAD_synthase"/>
</dbReference>
<keyword evidence="11" id="KW-0511">Multifunctional enzyme</keyword>
<evidence type="ECO:0000256" key="11">
    <source>
        <dbReference type="ARBA" id="ARBA00023268"/>
    </source>
</evidence>
<comment type="caution">
    <text evidence="16">The sequence shown here is derived from an EMBL/GenBank/DDBJ whole genome shotgun (WGS) entry which is preliminary data.</text>
</comment>
<dbReference type="AlphaFoldDB" id="A0A844GK93"/>
<keyword evidence="8 14" id="KW-0418">Kinase</keyword>
<keyword evidence="4 14" id="KW-0288">FMN</keyword>
<dbReference type="Gene3D" id="3.40.50.620">
    <property type="entry name" value="HUPs"/>
    <property type="match status" value="1"/>
</dbReference>
<dbReference type="EC" id="2.7.1.26" evidence="14"/>
<dbReference type="Gene3D" id="2.40.30.30">
    <property type="entry name" value="Riboflavin kinase-like"/>
    <property type="match status" value="1"/>
</dbReference>
<evidence type="ECO:0000256" key="13">
    <source>
        <dbReference type="ARBA" id="ARBA00049494"/>
    </source>
</evidence>
<dbReference type="GO" id="GO:0005524">
    <property type="term" value="F:ATP binding"/>
    <property type="evidence" value="ECO:0007669"/>
    <property type="project" value="UniProtKB-UniRule"/>
</dbReference>
<dbReference type="InterPro" id="IPR023465">
    <property type="entry name" value="Riboflavin_kinase_dom_sf"/>
</dbReference>
<dbReference type="GO" id="GO:0006747">
    <property type="term" value="P:FAD biosynthetic process"/>
    <property type="evidence" value="ECO:0007669"/>
    <property type="project" value="UniProtKB-UniRule"/>
</dbReference>
<dbReference type="InterPro" id="IPR002606">
    <property type="entry name" value="Riboflavin_kinase_bac"/>
</dbReference>
<dbReference type="RefSeq" id="WP_118508562.1">
    <property type="nucleotide sequence ID" value="NZ_WMBC01000002.1"/>
</dbReference>
<feature type="domain" description="Riboflavin kinase" evidence="15">
    <location>
        <begin position="171"/>
        <end position="296"/>
    </location>
</feature>
<dbReference type="GO" id="GO:0003919">
    <property type="term" value="F:FMN adenylyltransferase activity"/>
    <property type="evidence" value="ECO:0007669"/>
    <property type="project" value="UniProtKB-UniRule"/>
</dbReference>
<dbReference type="Pfam" id="PF06574">
    <property type="entry name" value="FAD_syn"/>
    <property type="match status" value="1"/>
</dbReference>
<evidence type="ECO:0000259" key="15">
    <source>
        <dbReference type="SMART" id="SM00904"/>
    </source>
</evidence>
<dbReference type="InterPro" id="IPR014729">
    <property type="entry name" value="Rossmann-like_a/b/a_fold"/>
</dbReference>
<dbReference type="PANTHER" id="PTHR22749:SF6">
    <property type="entry name" value="RIBOFLAVIN KINASE"/>
    <property type="match status" value="1"/>
</dbReference>
<protein>
    <recommendedName>
        <fullName evidence="14">Riboflavin biosynthesis protein</fullName>
    </recommendedName>
    <domain>
        <recommendedName>
            <fullName evidence="14">Riboflavin kinase</fullName>
            <ecNumber evidence="14">2.7.1.26</ecNumber>
        </recommendedName>
        <alternativeName>
            <fullName evidence="14">Flavokinase</fullName>
        </alternativeName>
    </domain>
    <domain>
        <recommendedName>
            <fullName evidence="14">FMN adenylyltransferase</fullName>
            <ecNumber evidence="14">2.7.7.2</ecNumber>
        </recommendedName>
        <alternativeName>
            <fullName evidence="14">FAD pyrophosphorylase</fullName>
        </alternativeName>
        <alternativeName>
            <fullName evidence="14">FAD synthase</fullName>
        </alternativeName>
    </domain>
</protein>